<evidence type="ECO:0000313" key="1">
    <source>
        <dbReference type="EMBL" id="KAK9752544.1"/>
    </source>
</evidence>
<dbReference type="AlphaFoldDB" id="A0AAW1MWV3"/>
<gene>
    <name evidence="1" type="ORF">QE152_g4091</name>
</gene>
<proteinExistence type="predicted"/>
<dbReference type="Proteomes" id="UP001458880">
    <property type="component" value="Unassembled WGS sequence"/>
</dbReference>
<organism evidence="1 2">
    <name type="scientific">Popillia japonica</name>
    <name type="common">Japanese beetle</name>
    <dbReference type="NCBI Taxonomy" id="7064"/>
    <lineage>
        <taxon>Eukaryota</taxon>
        <taxon>Metazoa</taxon>
        <taxon>Ecdysozoa</taxon>
        <taxon>Arthropoda</taxon>
        <taxon>Hexapoda</taxon>
        <taxon>Insecta</taxon>
        <taxon>Pterygota</taxon>
        <taxon>Neoptera</taxon>
        <taxon>Endopterygota</taxon>
        <taxon>Coleoptera</taxon>
        <taxon>Polyphaga</taxon>
        <taxon>Scarabaeiformia</taxon>
        <taxon>Scarabaeidae</taxon>
        <taxon>Rutelinae</taxon>
        <taxon>Popillia</taxon>
    </lineage>
</organism>
<comment type="caution">
    <text evidence="1">The sequence shown here is derived from an EMBL/GenBank/DDBJ whole genome shotgun (WGS) entry which is preliminary data.</text>
</comment>
<keyword evidence="2" id="KW-1185">Reference proteome</keyword>
<sequence>MVMKHHEKTYRFNHIIRRFIKADDKKHLINFVLKTRTSENAQIRLNKSYDSVDELIKDIRNNFVARKSATTISTQLHQIKQQNKTLSEFGQEIEQLLSDLTLAQADGNENLLNYLRPVNEKIAINSFSNGVRSQELRTILKSRNCKSLKEAINTAIDEERNRP</sequence>
<accession>A0AAW1MWV3</accession>
<name>A0AAW1MWV3_POPJA</name>
<dbReference type="EMBL" id="JASPKY010000019">
    <property type="protein sequence ID" value="KAK9752544.1"/>
    <property type="molecule type" value="Genomic_DNA"/>
</dbReference>
<reference evidence="1 2" key="1">
    <citation type="journal article" date="2024" name="BMC Genomics">
        <title>De novo assembly and annotation of Popillia japonica's genome with initial clues to its potential as an invasive pest.</title>
        <authorList>
            <person name="Cucini C."/>
            <person name="Boschi S."/>
            <person name="Funari R."/>
            <person name="Cardaioli E."/>
            <person name="Iannotti N."/>
            <person name="Marturano G."/>
            <person name="Paoli F."/>
            <person name="Bruttini M."/>
            <person name="Carapelli A."/>
            <person name="Frati F."/>
            <person name="Nardi F."/>
        </authorList>
    </citation>
    <scope>NUCLEOTIDE SEQUENCE [LARGE SCALE GENOMIC DNA]</scope>
    <source>
        <strain evidence="1">DMR45628</strain>
    </source>
</reference>
<evidence type="ECO:0000313" key="2">
    <source>
        <dbReference type="Proteomes" id="UP001458880"/>
    </source>
</evidence>
<protein>
    <submittedName>
        <fullName evidence="1">Retrotransposon gag protein</fullName>
    </submittedName>
</protein>